<dbReference type="InterPro" id="IPR001810">
    <property type="entry name" value="F-box_dom"/>
</dbReference>
<reference evidence="2" key="1">
    <citation type="submission" date="2019-12" db="EMBL/GenBank/DDBJ databases">
        <title>The DNA Methylation Landscape of Giant Viruses.</title>
        <authorList>
            <person name="Jeudy S."/>
            <person name="Rigou S."/>
            <person name="Alempic J.-M."/>
            <person name="Claverie J.-M."/>
            <person name="Abergel C."/>
            <person name="Legendre M."/>
        </authorList>
    </citation>
    <scope>NUCLEOTIDE SEQUENCE</scope>
    <source>
        <strain evidence="2">P4</strain>
    </source>
</reference>
<protein>
    <recommendedName>
        <fullName evidence="1">F-box domain-containing protein</fullName>
    </recommendedName>
</protein>
<keyword evidence="3" id="KW-1185">Reference proteome</keyword>
<gene>
    <name evidence="2" type="primary">ck219</name>
</gene>
<accession>A0A6G8MYP7</accession>
<feature type="domain" description="F-box" evidence="1">
    <location>
        <begin position="2"/>
        <end position="46"/>
    </location>
</feature>
<evidence type="ECO:0000259" key="1">
    <source>
        <dbReference type="Pfam" id="PF12937"/>
    </source>
</evidence>
<name>A0A6G8MYP7_9VIRU</name>
<evidence type="ECO:0000313" key="3">
    <source>
        <dbReference type="Proteomes" id="UP001224087"/>
    </source>
</evidence>
<dbReference type="InterPro" id="IPR036047">
    <property type="entry name" value="F-box-like_dom_sf"/>
</dbReference>
<organism evidence="2 3">
    <name type="scientific">Cedratvirus kamchatka</name>
    <dbReference type="NCBI Taxonomy" id="2716914"/>
    <lineage>
        <taxon>Viruses</taxon>
        <taxon>Pithoviruses</taxon>
        <taxon>Orthocedratvirinae</taxon>
        <taxon>Alphacedratvirus</taxon>
        <taxon>Alphacedratvirus rossiense</taxon>
    </lineage>
</organism>
<evidence type="ECO:0000313" key="2">
    <source>
        <dbReference type="EMBL" id="QIN54344.1"/>
    </source>
</evidence>
<dbReference type="SUPFAM" id="SSF81383">
    <property type="entry name" value="F-box domain"/>
    <property type="match status" value="1"/>
</dbReference>
<dbReference type="Gene3D" id="1.20.1280.50">
    <property type="match status" value="1"/>
</dbReference>
<sequence length="204" mass="23953">MQDLPEELQEKVLLSIRKPQDLYRACSTSRQSRGICSGSVFWRAKFTREGLPLLEQGENFTSWLKIYRKSMESAQVADEMINSKQEIVIPLEDLPDLSLLQVPGYERRLEQLWQDTKTGANQTTIIRQSRFYDEEETVTKHIRDYFVYLLPSDNFYTFAVVEERNSTVRNGKTKSSSKTLYTSRPITKDDAWFTIYRLTYFGFI</sequence>
<dbReference type="Proteomes" id="UP001224087">
    <property type="component" value="Segment"/>
</dbReference>
<dbReference type="Pfam" id="PF12937">
    <property type="entry name" value="F-box-like"/>
    <property type="match status" value="1"/>
</dbReference>
<dbReference type="EMBL" id="MN873693">
    <property type="protein sequence ID" value="QIN54344.1"/>
    <property type="molecule type" value="Genomic_DNA"/>
</dbReference>
<proteinExistence type="predicted"/>